<dbReference type="InterPro" id="IPR004175">
    <property type="entry name" value="RNA_CPDase"/>
</dbReference>
<gene>
    <name evidence="4" type="ORF">ME1_00287</name>
</gene>
<comment type="caution">
    <text evidence="4">The sequence shown here is derived from an EMBL/GenBank/DDBJ whole genome shotgun (WGS) entry which is preliminary data.</text>
</comment>
<feature type="domain" description="Phosphoesterase HXTX" evidence="3">
    <location>
        <begin position="9"/>
        <end position="83"/>
    </location>
</feature>
<accession>J1JWY8</accession>
<dbReference type="Proteomes" id="UP000002304">
    <property type="component" value="Unassembled WGS sequence"/>
</dbReference>
<dbReference type="HAMAP" id="MF_01940">
    <property type="entry name" value="RNA_CPDase"/>
    <property type="match status" value="1"/>
</dbReference>
<feature type="active site" description="Proton donor" evidence="2">
    <location>
        <position position="37"/>
    </location>
</feature>
<keyword evidence="1 2" id="KW-0378">Hydrolase</keyword>
<feature type="short sequence motif" description="HXTX 2" evidence="2">
    <location>
        <begin position="121"/>
        <end position="124"/>
    </location>
</feature>
<dbReference type="RefSeq" id="WP_004862348.1">
    <property type="nucleotide sequence ID" value="NZ_CADEAE010000001.1"/>
</dbReference>
<dbReference type="InterPro" id="IPR009097">
    <property type="entry name" value="Cyclic_Pdiesterase"/>
</dbReference>
<keyword evidence="4" id="KW-0436">Ligase</keyword>
<sequence length="183" mass="20737">MQRLFSALQIPQQTTEALISLQNGLPNAQWINPQNFHITLSFFGEVESSVANALIRAFDTIKLPPFVLQPRGFEIFGSENAPHSLVVRIEPCETLNLLHEKMQCIRSNLSLKPDEKQFIPHITLARLLDIKPEALPSYLSSRSDFSFSPFEVNHFVLLLSPSPSSDDPYIVKKAGYLEDKRVF</sequence>
<dbReference type="GO" id="GO:0016874">
    <property type="term" value="F:ligase activity"/>
    <property type="evidence" value="ECO:0007669"/>
    <property type="project" value="UniProtKB-KW"/>
</dbReference>
<evidence type="ECO:0000256" key="2">
    <source>
        <dbReference type="HAMAP-Rule" id="MF_01940"/>
    </source>
</evidence>
<dbReference type="NCBIfam" id="TIGR02258">
    <property type="entry name" value="2_5_ligase"/>
    <property type="match status" value="1"/>
</dbReference>
<dbReference type="InterPro" id="IPR014051">
    <property type="entry name" value="Phosphoesterase_HXTX"/>
</dbReference>
<dbReference type="PATRIC" id="fig|1094562.3.peg.309"/>
<dbReference type="EMBL" id="AILZ01000009">
    <property type="protein sequence ID" value="EJF89517.1"/>
    <property type="molecule type" value="Genomic_DNA"/>
</dbReference>
<evidence type="ECO:0000256" key="1">
    <source>
        <dbReference type="ARBA" id="ARBA00022801"/>
    </source>
</evidence>
<proteinExistence type="inferred from homology"/>
<feature type="short sequence motif" description="HXTX 1" evidence="2">
    <location>
        <begin position="37"/>
        <end position="40"/>
    </location>
</feature>
<comment type="similarity">
    <text evidence="2">Belongs to the 2H phosphoesterase superfamily. ThpR family.</text>
</comment>
<comment type="catalytic activity">
    <reaction evidence="2">
        <text>a 3'-end 2',3'-cyclophospho-ribonucleotide-RNA + H2O = a 3'-end 2'-phospho-ribonucleotide-RNA + H(+)</text>
        <dbReference type="Rhea" id="RHEA:11828"/>
        <dbReference type="Rhea" id="RHEA-COMP:10464"/>
        <dbReference type="Rhea" id="RHEA-COMP:17353"/>
        <dbReference type="ChEBI" id="CHEBI:15377"/>
        <dbReference type="ChEBI" id="CHEBI:15378"/>
        <dbReference type="ChEBI" id="CHEBI:83064"/>
        <dbReference type="ChEBI" id="CHEBI:173113"/>
        <dbReference type="EC" id="3.1.4.58"/>
    </reaction>
</comment>
<protein>
    <recommendedName>
        <fullName evidence="2">RNA 2',3'-cyclic phosphodiesterase</fullName>
        <shortName evidence="2">RNA 2',3'-CPDase</shortName>
        <ecNumber evidence="2">3.1.4.58</ecNumber>
    </recommendedName>
</protein>
<feature type="active site" description="Proton acceptor" evidence="2">
    <location>
        <position position="121"/>
    </location>
</feature>
<dbReference type="HOGENOM" id="CLU_081251_0_0_5"/>
<dbReference type="EC" id="3.1.4.58" evidence="2"/>
<dbReference type="PANTHER" id="PTHR35561:SF1">
    <property type="entry name" value="RNA 2',3'-CYCLIC PHOSPHODIESTERASE"/>
    <property type="match status" value="1"/>
</dbReference>
<evidence type="ECO:0000259" key="3">
    <source>
        <dbReference type="Pfam" id="PF02834"/>
    </source>
</evidence>
<feature type="domain" description="Phosphoesterase HXTX" evidence="3">
    <location>
        <begin position="93"/>
        <end position="161"/>
    </location>
</feature>
<dbReference type="AlphaFoldDB" id="J1JWY8"/>
<dbReference type="SUPFAM" id="SSF55144">
    <property type="entry name" value="LigT-like"/>
    <property type="match status" value="1"/>
</dbReference>
<comment type="function">
    <text evidence="2">Hydrolyzes RNA 2',3'-cyclic phosphodiester to an RNA 2'-phosphomonoester.</text>
</comment>
<dbReference type="Gene3D" id="3.90.1140.10">
    <property type="entry name" value="Cyclic phosphodiesterase"/>
    <property type="match status" value="1"/>
</dbReference>
<dbReference type="Pfam" id="PF02834">
    <property type="entry name" value="LigT_PEase"/>
    <property type="match status" value="2"/>
</dbReference>
<evidence type="ECO:0000313" key="5">
    <source>
        <dbReference type="Proteomes" id="UP000002304"/>
    </source>
</evidence>
<dbReference type="GO" id="GO:0008664">
    <property type="term" value="F:RNA 2',3'-cyclic 3'-phosphodiesterase activity"/>
    <property type="evidence" value="ECO:0007669"/>
    <property type="project" value="UniProtKB-EC"/>
</dbReference>
<dbReference type="PANTHER" id="PTHR35561">
    <property type="entry name" value="RNA 2',3'-CYCLIC PHOSPHODIESTERASE"/>
    <property type="match status" value="1"/>
</dbReference>
<organism evidence="4 5">
    <name type="scientific">Bartonella vinsonii subsp. arupensis OK-94-513</name>
    <dbReference type="NCBI Taxonomy" id="1094562"/>
    <lineage>
        <taxon>Bacteria</taxon>
        <taxon>Pseudomonadati</taxon>
        <taxon>Pseudomonadota</taxon>
        <taxon>Alphaproteobacteria</taxon>
        <taxon>Hyphomicrobiales</taxon>
        <taxon>Bartonellaceae</taxon>
        <taxon>Bartonella</taxon>
    </lineage>
</organism>
<reference evidence="4 5" key="1">
    <citation type="submission" date="2012-03" db="EMBL/GenBank/DDBJ databases">
        <title>The Genome Sequence of Bartonella vinsonii subsp. arupensis OK-94-513.</title>
        <authorList>
            <consortium name="The Broad Institute Genome Sequencing Platform"/>
            <consortium name="The Broad Institute Genome Sequencing Center for Infectious Disease"/>
            <person name="Feldgarden M."/>
            <person name="Kirby J."/>
            <person name="Kosoy M."/>
            <person name="Birtles R."/>
            <person name="Probert W.S."/>
            <person name="Chiaraviglio L."/>
            <person name="Young S.K."/>
            <person name="Zeng Q."/>
            <person name="Gargeya S."/>
            <person name="Fitzgerald M."/>
            <person name="Haas B."/>
            <person name="Abouelleil A."/>
            <person name="Alvarado L."/>
            <person name="Arachchi H.M."/>
            <person name="Berlin A."/>
            <person name="Chapman S.B."/>
            <person name="Gearin G."/>
            <person name="Goldberg J."/>
            <person name="Griggs A."/>
            <person name="Gujja S."/>
            <person name="Hansen M."/>
            <person name="Heiman D."/>
            <person name="Howarth C."/>
            <person name="Larimer J."/>
            <person name="Lui A."/>
            <person name="MacDonald P.J.P."/>
            <person name="McCowen C."/>
            <person name="Montmayeur A."/>
            <person name="Murphy C."/>
            <person name="Neiman D."/>
            <person name="Pearson M."/>
            <person name="Priest M."/>
            <person name="Roberts A."/>
            <person name="Saif S."/>
            <person name="Shea T."/>
            <person name="Sisk P."/>
            <person name="Stolte C."/>
            <person name="Sykes S."/>
            <person name="Wortman J."/>
            <person name="Nusbaum C."/>
            <person name="Birren B."/>
        </authorList>
    </citation>
    <scope>NUCLEOTIDE SEQUENCE [LARGE SCALE GENOMIC DNA]</scope>
    <source>
        <strain evidence="4 5">OK-94-513</strain>
    </source>
</reference>
<evidence type="ECO:0000313" key="4">
    <source>
        <dbReference type="EMBL" id="EJF89517.1"/>
    </source>
</evidence>
<dbReference type="GO" id="GO:0004113">
    <property type="term" value="F:2',3'-cyclic-nucleotide 3'-phosphodiesterase activity"/>
    <property type="evidence" value="ECO:0007669"/>
    <property type="project" value="InterPro"/>
</dbReference>
<name>J1JWY8_BARVI</name>